<evidence type="ECO:0000256" key="1">
    <source>
        <dbReference type="SAM" id="Coils"/>
    </source>
</evidence>
<feature type="domain" description="PDZ" evidence="3">
    <location>
        <begin position="283"/>
        <end position="358"/>
    </location>
</feature>
<dbReference type="InterPro" id="IPR036034">
    <property type="entry name" value="PDZ_sf"/>
</dbReference>
<feature type="compositionally biased region" description="Low complexity" evidence="2">
    <location>
        <begin position="414"/>
        <end position="428"/>
    </location>
</feature>
<dbReference type="SMART" id="SM00228">
    <property type="entry name" value="PDZ"/>
    <property type="match status" value="1"/>
</dbReference>
<feature type="compositionally biased region" description="Basic and acidic residues" evidence="2">
    <location>
        <begin position="628"/>
        <end position="637"/>
    </location>
</feature>
<dbReference type="SUPFAM" id="SSF50156">
    <property type="entry name" value="PDZ domain-like"/>
    <property type="match status" value="1"/>
</dbReference>
<feature type="compositionally biased region" description="Polar residues" evidence="2">
    <location>
        <begin position="1"/>
        <end position="10"/>
    </location>
</feature>
<feature type="compositionally biased region" description="Polar residues" evidence="2">
    <location>
        <begin position="697"/>
        <end position="708"/>
    </location>
</feature>
<dbReference type="AlphaFoldDB" id="A0AAN9Z9S0"/>
<feature type="compositionally biased region" description="Polar residues" evidence="2">
    <location>
        <begin position="643"/>
        <end position="652"/>
    </location>
</feature>
<proteinExistence type="predicted"/>
<evidence type="ECO:0000259" key="3">
    <source>
        <dbReference type="PROSITE" id="PS50106"/>
    </source>
</evidence>
<dbReference type="InterPro" id="IPR001478">
    <property type="entry name" value="PDZ"/>
</dbReference>
<dbReference type="Proteomes" id="UP001378592">
    <property type="component" value="Unassembled WGS sequence"/>
</dbReference>
<accession>A0AAN9Z9S0</accession>
<organism evidence="4 5">
    <name type="scientific">Gryllus longicercus</name>
    <dbReference type="NCBI Taxonomy" id="2509291"/>
    <lineage>
        <taxon>Eukaryota</taxon>
        <taxon>Metazoa</taxon>
        <taxon>Ecdysozoa</taxon>
        <taxon>Arthropoda</taxon>
        <taxon>Hexapoda</taxon>
        <taxon>Insecta</taxon>
        <taxon>Pterygota</taxon>
        <taxon>Neoptera</taxon>
        <taxon>Polyneoptera</taxon>
        <taxon>Orthoptera</taxon>
        <taxon>Ensifera</taxon>
        <taxon>Gryllidea</taxon>
        <taxon>Grylloidea</taxon>
        <taxon>Gryllidae</taxon>
        <taxon>Gryllinae</taxon>
        <taxon>Gryllus</taxon>
    </lineage>
</organism>
<evidence type="ECO:0000313" key="4">
    <source>
        <dbReference type="EMBL" id="KAK7867854.1"/>
    </source>
</evidence>
<comment type="caution">
    <text evidence="4">The sequence shown here is derived from an EMBL/GenBank/DDBJ whole genome shotgun (WGS) entry which is preliminary data.</text>
</comment>
<feature type="region of interest" description="Disordered" evidence="2">
    <location>
        <begin position="414"/>
        <end position="460"/>
    </location>
</feature>
<feature type="coiled-coil region" evidence="1">
    <location>
        <begin position="128"/>
        <end position="216"/>
    </location>
</feature>
<feature type="region of interest" description="Disordered" evidence="2">
    <location>
        <begin position="1"/>
        <end position="20"/>
    </location>
</feature>
<feature type="compositionally biased region" description="Pro residues" evidence="2">
    <location>
        <begin position="443"/>
        <end position="455"/>
    </location>
</feature>
<feature type="compositionally biased region" description="Basic and acidic residues" evidence="2">
    <location>
        <begin position="656"/>
        <end position="667"/>
    </location>
</feature>
<keyword evidence="1" id="KW-0175">Coiled coil</keyword>
<reference evidence="4 5" key="1">
    <citation type="submission" date="2024-03" db="EMBL/GenBank/DDBJ databases">
        <title>The genome assembly and annotation of the cricket Gryllus longicercus Weissman &amp; Gray.</title>
        <authorList>
            <person name="Szrajer S."/>
            <person name="Gray D."/>
            <person name="Ylla G."/>
        </authorList>
    </citation>
    <scope>NUCLEOTIDE SEQUENCE [LARGE SCALE GENOMIC DNA]</scope>
    <source>
        <strain evidence="4">DAG 2021-001</strain>
        <tissue evidence="4">Whole body minus gut</tissue>
    </source>
</reference>
<evidence type="ECO:0000256" key="2">
    <source>
        <dbReference type="SAM" id="MobiDB-lite"/>
    </source>
</evidence>
<feature type="compositionally biased region" description="Polar residues" evidence="2">
    <location>
        <begin position="507"/>
        <end position="516"/>
    </location>
</feature>
<dbReference type="EMBL" id="JAZDUA010000108">
    <property type="protein sequence ID" value="KAK7867854.1"/>
    <property type="molecule type" value="Genomic_DNA"/>
</dbReference>
<sequence length="832" mass="91063">MSSSTHLSESNIRRYGKAHRSPKKNVVMYSDYYEEKDDPAVTLGQRSISLTALHPGQVPPAPLEPRMAQLETLEAKMASIEVSLSTTPRRKKSAGLVVGAGGGVGPGGAGVGVGMGVGVGGGPLHRAHKDVHKELEVLRNALRDKENMIQSLKGQLCSSLSINRLSYLRPAAPPQPLTEAERRAAEERLQRLRQEMDNKRLAIKNLKMALERLDITDNIDVRIQQAELEYQLGREELNLLTLLEESRGLQAALDDAAEQSRARSDATSLYSCVSGAAYVSLHAVELTYDPKSPRFGAGPRDGHPGLYVDWAADGAGMAKGDRLVEVNGRLVLSKGRDDLVRLLAASPEPAQLVVLRARAEPPADAQATAALAALRDELESARGRADGLRGANVRLTHRISYLEEQVAELMGRLAQQAPTPQTPSSPTAGEGGTVNGGLAPHAGRPPPHAPPPNAPAPNKTEVQVFQKGPQVTALIANLPGLEVGSRSPAESRHSLPTLRPKPPASASAVTSTNHTPMKNHDARSAKSLDFGPDGSSMNGLHHHHHHHHHHKHDKRYHLHNARSTNSLDVCNSEAIRAKHADQHCNSDMYRVKSGHSMLEYGLDANAAIEHKRAHQRKHIEGHHHRRSESRPLTEAKSLKSILDYTSESSTGMQRIRKSDARSVKSLDFDSEPTLTPQHRHENRHHISRTNDARSTKSLDYSSESSSQAHYRKNGEECKTQRPTPPKKPLRLSLHKATSLQSVNNNTPPPTPPTQIDVRMNGIKRHIKGEAPPAPVVIRISEGQQQMIHNSCHTMQNSCHPNNHWPPQPQTNTIQVVHATPSIKGIMSEEKWY</sequence>
<dbReference type="PROSITE" id="PS50106">
    <property type="entry name" value="PDZ"/>
    <property type="match status" value="1"/>
</dbReference>
<feature type="compositionally biased region" description="Basic residues" evidence="2">
    <location>
        <begin position="540"/>
        <end position="554"/>
    </location>
</feature>
<dbReference type="CDD" id="cd00136">
    <property type="entry name" value="PDZ_canonical"/>
    <property type="match status" value="1"/>
</dbReference>
<gene>
    <name evidence="4" type="ORF">R5R35_003525</name>
</gene>
<name>A0AAN9Z9S0_9ORTH</name>
<dbReference type="Gene3D" id="2.30.42.10">
    <property type="match status" value="1"/>
</dbReference>
<feature type="compositionally biased region" description="Basic residues" evidence="2">
    <location>
        <begin position="612"/>
        <end position="627"/>
    </location>
</feature>
<keyword evidence="5" id="KW-1185">Reference proteome</keyword>
<protein>
    <recommendedName>
        <fullName evidence="3">PDZ domain-containing protein</fullName>
    </recommendedName>
</protein>
<feature type="region of interest" description="Disordered" evidence="2">
    <location>
        <begin position="612"/>
        <end position="730"/>
    </location>
</feature>
<feature type="region of interest" description="Disordered" evidence="2">
    <location>
        <begin position="482"/>
        <end position="554"/>
    </location>
</feature>
<evidence type="ECO:0000313" key="5">
    <source>
        <dbReference type="Proteomes" id="UP001378592"/>
    </source>
</evidence>